<dbReference type="AlphaFoldDB" id="A0A0S2HVM0"/>
<protein>
    <submittedName>
        <fullName evidence="1">Uncharacterized protein</fullName>
    </submittedName>
</protein>
<dbReference type="EMBL" id="CP013118">
    <property type="protein sequence ID" value="ALO14097.1"/>
    <property type="molecule type" value="Genomic_DNA"/>
</dbReference>
<dbReference type="KEGG" id="blq:L21SP5_00418"/>
<evidence type="ECO:0000313" key="2">
    <source>
        <dbReference type="Proteomes" id="UP000064893"/>
    </source>
</evidence>
<gene>
    <name evidence="1" type="ORF">L21SP5_00418</name>
</gene>
<sequence>MQTLTLRKELSEGLKIRFIDESVVLYNLKNISTSDKPIDNKINIETSSPEMLNLILSRIYTTGLNIKVNNPTDTVIILD</sequence>
<name>A0A0S2HVM0_9BACT</name>
<reference evidence="1 2" key="1">
    <citation type="submission" date="2015-11" db="EMBL/GenBank/DDBJ databases">
        <title>Description and complete genome sequence of a novel strain predominating in hypersaline microbial mats and representing a new family of the Bacteriodetes phylum.</title>
        <authorList>
            <person name="Spring S."/>
            <person name="Bunk B."/>
            <person name="Sproer C."/>
            <person name="Klenk H.-P."/>
        </authorList>
    </citation>
    <scope>NUCLEOTIDE SEQUENCE [LARGE SCALE GENOMIC DNA]</scope>
    <source>
        <strain evidence="1 2">L21-Spi-D4</strain>
    </source>
</reference>
<dbReference type="RefSeq" id="WP_057951681.1">
    <property type="nucleotide sequence ID" value="NZ_CP013118.1"/>
</dbReference>
<dbReference type="Proteomes" id="UP000064893">
    <property type="component" value="Chromosome"/>
</dbReference>
<proteinExistence type="predicted"/>
<accession>A0A0S2HVM0</accession>
<organism evidence="1 2">
    <name type="scientific">Salinivirga cyanobacteriivorans</name>
    <dbReference type="NCBI Taxonomy" id="1307839"/>
    <lineage>
        <taxon>Bacteria</taxon>
        <taxon>Pseudomonadati</taxon>
        <taxon>Bacteroidota</taxon>
        <taxon>Bacteroidia</taxon>
        <taxon>Bacteroidales</taxon>
        <taxon>Salinivirgaceae</taxon>
        <taxon>Salinivirga</taxon>
    </lineage>
</organism>
<keyword evidence="2" id="KW-1185">Reference proteome</keyword>
<evidence type="ECO:0000313" key="1">
    <source>
        <dbReference type="EMBL" id="ALO14097.1"/>
    </source>
</evidence>